<dbReference type="KEGG" id="plon:Pla110_25080"/>
<name>A0A518CNH8_9PLAN</name>
<protein>
    <submittedName>
        <fullName evidence="1">Two component regulator propeller</fullName>
    </submittedName>
</protein>
<gene>
    <name evidence="1" type="ORF">Pla110_25080</name>
</gene>
<dbReference type="InterPro" id="IPR015943">
    <property type="entry name" value="WD40/YVTN_repeat-like_dom_sf"/>
</dbReference>
<proteinExistence type="predicted"/>
<dbReference type="AlphaFoldDB" id="A0A518CNH8"/>
<dbReference type="SUPFAM" id="SSF63829">
    <property type="entry name" value="Calcium-dependent phosphotriesterase"/>
    <property type="match status" value="1"/>
</dbReference>
<reference evidence="1 2" key="1">
    <citation type="submission" date="2019-02" db="EMBL/GenBank/DDBJ databases">
        <title>Deep-cultivation of Planctomycetes and their phenomic and genomic characterization uncovers novel biology.</title>
        <authorList>
            <person name="Wiegand S."/>
            <person name="Jogler M."/>
            <person name="Boedeker C."/>
            <person name="Pinto D."/>
            <person name="Vollmers J."/>
            <person name="Rivas-Marin E."/>
            <person name="Kohn T."/>
            <person name="Peeters S.H."/>
            <person name="Heuer A."/>
            <person name="Rast P."/>
            <person name="Oberbeckmann S."/>
            <person name="Bunk B."/>
            <person name="Jeske O."/>
            <person name="Meyerdierks A."/>
            <person name="Storesund J.E."/>
            <person name="Kallscheuer N."/>
            <person name="Luecker S."/>
            <person name="Lage O.M."/>
            <person name="Pohl T."/>
            <person name="Merkel B.J."/>
            <person name="Hornburger P."/>
            <person name="Mueller R.-W."/>
            <person name="Bruemmer F."/>
            <person name="Labrenz M."/>
            <person name="Spormann A.M."/>
            <person name="Op den Camp H."/>
            <person name="Overmann J."/>
            <person name="Amann R."/>
            <person name="Jetten M.S.M."/>
            <person name="Mascher T."/>
            <person name="Medema M.H."/>
            <person name="Devos D.P."/>
            <person name="Kaster A.-K."/>
            <person name="Ovreas L."/>
            <person name="Rohde M."/>
            <person name="Galperin M.Y."/>
            <person name="Jogler C."/>
        </authorList>
    </citation>
    <scope>NUCLEOTIDE SEQUENCE [LARGE SCALE GENOMIC DNA]</scope>
    <source>
        <strain evidence="1 2">Pla110</strain>
    </source>
</reference>
<dbReference type="EMBL" id="CP036281">
    <property type="protein sequence ID" value="QDU80773.1"/>
    <property type="molecule type" value="Genomic_DNA"/>
</dbReference>
<evidence type="ECO:0000313" key="1">
    <source>
        <dbReference type="EMBL" id="QDU80773.1"/>
    </source>
</evidence>
<sequence length="724" mass="82796">MNTNRFFQTLGYYCGVFICFLTSGSWHLEAKTPVQVGEFTQQYHIPYDEADGLPDQAITQLHTGKKDQLYARAESGGLYQLEGEEWKSIANASIDESLFTALPWYRSLSSMVESQNSVRDVAENGKEIVVAAAEGLIIGDGTHWSLVLPQEGNVRWAPVDVRAVAYDPEGRLWFAAPQGVGCRHEDGTWQLFTGADGLPFNDFTCMSTGSSGVWFGTTNGAIQYDGGHWHFRQGGRWLLANHVHDIAIDAQGKAWIATDEGVSCITAKPMTLTDKATFYEQEIEKYNRRTKYGYVNPARLSSPGDKSTAKPTYSDNDGFNTGLYLAAVSYGYAVTEDPKLKEYAHKAFRALSFLSEVTQGGDHAAPKGFVARNVIPISEPDPNVVRYDLEYDLRRNERDKLWKVMQPRMPIDKTGQWYWKCDSSSDELDGHFFGYSVYYDLVCETEQQKEQVRQVVRNIIDHVIEHNYAMVDYDGTPTRWGHFAPEDLNQNPAWKAERGINSYCILGYLSAAHHITEDPKYRTEYLKLAIDHGYGMNGMSQYKWNRGAYSQGHQPGDNMMFMNYYHLLRYETDPQLLSMYQFAISRHWTYEKYERNAFTNFIYAACCDGKTRKDNWGEIDLSPPVECYTDAIDSLKRYPLDLVEWPMSNAHRIDMRPLEGQSRESATIGTDNSGYLFPIDERHEIYWDWDPWKLTGNSKGATLRPGFHYLLAYYMGRYHGYIDE</sequence>
<keyword evidence="2" id="KW-1185">Reference proteome</keyword>
<dbReference type="Gene3D" id="2.130.10.10">
    <property type="entry name" value="YVTN repeat-like/Quinoprotein amine dehydrogenase"/>
    <property type="match status" value="1"/>
</dbReference>
<organism evidence="1 2">
    <name type="scientific">Polystyrenella longa</name>
    <dbReference type="NCBI Taxonomy" id="2528007"/>
    <lineage>
        <taxon>Bacteria</taxon>
        <taxon>Pseudomonadati</taxon>
        <taxon>Planctomycetota</taxon>
        <taxon>Planctomycetia</taxon>
        <taxon>Planctomycetales</taxon>
        <taxon>Planctomycetaceae</taxon>
        <taxon>Polystyrenella</taxon>
    </lineage>
</organism>
<accession>A0A518CNH8</accession>
<dbReference type="RefSeq" id="WP_144996011.1">
    <property type="nucleotide sequence ID" value="NZ_CP036281.1"/>
</dbReference>
<dbReference type="OrthoDB" id="5752563at2"/>
<dbReference type="Proteomes" id="UP000317178">
    <property type="component" value="Chromosome"/>
</dbReference>
<evidence type="ECO:0000313" key="2">
    <source>
        <dbReference type="Proteomes" id="UP000317178"/>
    </source>
</evidence>